<dbReference type="Gene3D" id="1.10.225.10">
    <property type="entry name" value="Saposin-like"/>
    <property type="match status" value="2"/>
</dbReference>
<evidence type="ECO:0000313" key="7">
    <source>
        <dbReference type="Proteomes" id="UP000195402"/>
    </source>
</evidence>
<dbReference type="OrthoDB" id="69496at2759"/>
<dbReference type="InterPro" id="IPR008138">
    <property type="entry name" value="SapB_2"/>
</dbReference>
<comment type="caution">
    <text evidence="6">The sequence shown here is derived from an EMBL/GenBank/DDBJ whole genome shotgun (WGS) entry which is preliminary data.</text>
</comment>
<dbReference type="InterPro" id="IPR051428">
    <property type="entry name" value="Sphingo_Act-Surfact_Prot"/>
</dbReference>
<gene>
    <name evidence="6" type="ORF">BVC80_1837g47</name>
</gene>
<accession>A0A200R3G0</accession>
<dbReference type="SMART" id="SM00741">
    <property type="entry name" value="SapB"/>
    <property type="match status" value="2"/>
</dbReference>
<evidence type="ECO:0000256" key="3">
    <source>
        <dbReference type="ARBA" id="ARBA00023157"/>
    </source>
</evidence>
<keyword evidence="4" id="KW-0325">Glycoprotein</keyword>
<keyword evidence="1" id="KW-0645">Protease</keyword>
<evidence type="ECO:0000256" key="2">
    <source>
        <dbReference type="ARBA" id="ARBA00023145"/>
    </source>
</evidence>
<evidence type="ECO:0000259" key="5">
    <source>
        <dbReference type="PROSITE" id="PS50015"/>
    </source>
</evidence>
<name>A0A200R3G0_MACCD</name>
<dbReference type="InParanoid" id="A0A200R3G0"/>
<feature type="domain" description="Saposin B-type" evidence="5">
    <location>
        <begin position="106"/>
        <end position="188"/>
    </location>
</feature>
<dbReference type="EMBL" id="MVGT01000438">
    <property type="protein sequence ID" value="OVA17251.1"/>
    <property type="molecule type" value="Genomic_DNA"/>
</dbReference>
<reference evidence="6 7" key="1">
    <citation type="journal article" date="2017" name="Mol. Plant">
        <title>The Genome of Medicinal Plant Macleaya cordata Provides New Insights into Benzylisoquinoline Alkaloids Metabolism.</title>
        <authorList>
            <person name="Liu X."/>
            <person name="Liu Y."/>
            <person name="Huang P."/>
            <person name="Ma Y."/>
            <person name="Qing Z."/>
            <person name="Tang Q."/>
            <person name="Cao H."/>
            <person name="Cheng P."/>
            <person name="Zheng Y."/>
            <person name="Yuan Z."/>
            <person name="Zhou Y."/>
            <person name="Liu J."/>
            <person name="Tang Z."/>
            <person name="Zhuo Y."/>
            <person name="Zhang Y."/>
            <person name="Yu L."/>
            <person name="Huang J."/>
            <person name="Yang P."/>
            <person name="Peng Q."/>
            <person name="Zhang J."/>
            <person name="Jiang W."/>
            <person name="Zhang Z."/>
            <person name="Lin K."/>
            <person name="Ro D.K."/>
            <person name="Chen X."/>
            <person name="Xiong X."/>
            <person name="Shang Y."/>
            <person name="Huang S."/>
            <person name="Zeng J."/>
        </authorList>
    </citation>
    <scope>NUCLEOTIDE SEQUENCE [LARGE SCALE GENOMIC DNA]</scope>
    <source>
        <strain evidence="7">cv. BLH2017</strain>
        <tissue evidence="6">Root</tissue>
    </source>
</reference>
<evidence type="ECO:0000256" key="4">
    <source>
        <dbReference type="ARBA" id="ARBA00023180"/>
    </source>
</evidence>
<dbReference type="GO" id="GO:0006629">
    <property type="term" value="P:lipid metabolic process"/>
    <property type="evidence" value="ECO:0007669"/>
    <property type="project" value="InterPro"/>
</dbReference>
<dbReference type="InterPro" id="IPR007856">
    <property type="entry name" value="SapB_1"/>
</dbReference>
<dbReference type="PANTHER" id="PTHR11480:SF3">
    <property type="entry name" value="BCDNA.GH08312"/>
    <property type="match status" value="1"/>
</dbReference>
<dbReference type="InterPro" id="IPR008139">
    <property type="entry name" value="SaposinB_dom"/>
</dbReference>
<sequence>MMSLISVKAARVFFFFMLFCITFWAWSTNARILAMPAAAGASSIVQVTSSSCSQMQHDNLNNNNIKSRTSSSSDHDQQHIYYSEGIIGGGGGGGGGAADTYLILDNKGVCALCEQFTSQAIYYVTQNKTQSEIIDSLHQACSMLHTASFIQQECITLVDQHVSLFFQEIATIKPSEFCKKLNLCGTQLAATQLDDDHQIDSSQQAIYQDFCTLCHCAVATLLAKLKDPISQCEELLKKYGPFLLRDLEQLLETFTCNSIRAC</sequence>
<dbReference type="PANTHER" id="PTHR11480">
    <property type="entry name" value="SAPOSIN-RELATED"/>
    <property type="match status" value="1"/>
</dbReference>
<dbReference type="Proteomes" id="UP000195402">
    <property type="component" value="Unassembled WGS sequence"/>
</dbReference>
<dbReference type="STRING" id="56857.A0A200R3G0"/>
<keyword evidence="1" id="KW-0064">Aspartyl protease</keyword>
<dbReference type="SUPFAM" id="SSF47862">
    <property type="entry name" value="Saposin"/>
    <property type="match status" value="1"/>
</dbReference>
<keyword evidence="3" id="KW-1015">Disulfide bond</keyword>
<protein>
    <submittedName>
        <fullName evidence="6">Saposin-like type B</fullName>
    </submittedName>
</protein>
<proteinExistence type="predicted"/>
<dbReference type="Pfam" id="PF03489">
    <property type="entry name" value="SapB_2"/>
    <property type="match status" value="1"/>
</dbReference>
<organism evidence="6 7">
    <name type="scientific">Macleaya cordata</name>
    <name type="common">Five-seeded plume-poppy</name>
    <name type="synonym">Bocconia cordata</name>
    <dbReference type="NCBI Taxonomy" id="56857"/>
    <lineage>
        <taxon>Eukaryota</taxon>
        <taxon>Viridiplantae</taxon>
        <taxon>Streptophyta</taxon>
        <taxon>Embryophyta</taxon>
        <taxon>Tracheophyta</taxon>
        <taxon>Spermatophyta</taxon>
        <taxon>Magnoliopsida</taxon>
        <taxon>Ranunculales</taxon>
        <taxon>Papaveraceae</taxon>
        <taxon>Papaveroideae</taxon>
        <taxon>Macleaya</taxon>
    </lineage>
</organism>
<evidence type="ECO:0000256" key="1">
    <source>
        <dbReference type="ARBA" id="ARBA00022750"/>
    </source>
</evidence>
<dbReference type="PROSITE" id="PS50015">
    <property type="entry name" value="SAP_B"/>
    <property type="match status" value="1"/>
</dbReference>
<keyword evidence="2" id="KW-0865">Zymogen</keyword>
<dbReference type="AlphaFoldDB" id="A0A200R3G0"/>
<dbReference type="InterPro" id="IPR011001">
    <property type="entry name" value="Saposin-like"/>
</dbReference>
<keyword evidence="7" id="KW-1185">Reference proteome</keyword>
<dbReference type="Pfam" id="PF05184">
    <property type="entry name" value="SapB_1"/>
    <property type="match status" value="1"/>
</dbReference>
<dbReference type="GO" id="GO:0004190">
    <property type="term" value="F:aspartic-type endopeptidase activity"/>
    <property type="evidence" value="ECO:0007669"/>
    <property type="project" value="UniProtKB-KW"/>
</dbReference>
<evidence type="ECO:0000313" key="6">
    <source>
        <dbReference type="EMBL" id="OVA17251.1"/>
    </source>
</evidence>
<keyword evidence="1" id="KW-0378">Hydrolase</keyword>